<proteinExistence type="inferred from homology"/>
<feature type="transmembrane region" description="Helical" evidence="7">
    <location>
        <begin position="172"/>
        <end position="191"/>
    </location>
</feature>
<dbReference type="KEGG" id="pic:PICST_32634"/>
<feature type="transmembrane region" description="Helical" evidence="7">
    <location>
        <begin position="41"/>
        <end position="60"/>
    </location>
</feature>
<dbReference type="PANTHER" id="PTHR23501:SF198">
    <property type="entry name" value="AZOLE RESISTANCE PROTEIN 1-RELATED"/>
    <property type="match status" value="1"/>
</dbReference>
<evidence type="ECO:0000256" key="1">
    <source>
        <dbReference type="ARBA" id="ARBA00004141"/>
    </source>
</evidence>
<feature type="transmembrane region" description="Helical" evidence="7">
    <location>
        <begin position="376"/>
        <end position="394"/>
    </location>
</feature>
<dbReference type="SUPFAM" id="SSF103473">
    <property type="entry name" value="MFS general substrate transporter"/>
    <property type="match status" value="1"/>
</dbReference>
<keyword evidence="3 7" id="KW-0812">Transmembrane</keyword>
<comment type="similarity">
    <text evidence="2">Belongs to the major facilitator superfamily. TCR/Tet family.</text>
</comment>
<dbReference type="CDD" id="cd17502">
    <property type="entry name" value="MFS_Azr1_MDR_like"/>
    <property type="match status" value="1"/>
</dbReference>
<evidence type="ECO:0000256" key="7">
    <source>
        <dbReference type="SAM" id="Phobius"/>
    </source>
</evidence>
<dbReference type="FunFam" id="1.20.1720.10:FF:000014">
    <property type="entry name" value="MFS drug transporter, putative"/>
    <property type="match status" value="1"/>
</dbReference>
<evidence type="ECO:0000256" key="3">
    <source>
        <dbReference type="ARBA" id="ARBA00022692"/>
    </source>
</evidence>
<keyword evidence="4 7" id="KW-1133">Transmembrane helix</keyword>
<dbReference type="OrthoDB" id="10021397at2759"/>
<gene>
    <name evidence="9" type="primary">MDR2</name>
    <name evidence="9" type="ORF">PICST_32634</name>
</gene>
<dbReference type="PROSITE" id="PS50850">
    <property type="entry name" value="MFS"/>
    <property type="match status" value="1"/>
</dbReference>
<evidence type="ECO:0000256" key="2">
    <source>
        <dbReference type="ARBA" id="ARBA00007520"/>
    </source>
</evidence>
<reference evidence="9 10" key="1">
    <citation type="journal article" date="2007" name="Nat. Biotechnol.">
        <title>Genome sequence of the lignocellulose-bioconverting and xylose-fermenting yeast Pichia stipitis.</title>
        <authorList>
            <person name="Jeffries T.W."/>
            <person name="Grigoriev I.V."/>
            <person name="Grimwood J."/>
            <person name="Laplaza J.M."/>
            <person name="Aerts A."/>
            <person name="Salamov A."/>
            <person name="Schmutz J."/>
            <person name="Lindquist E."/>
            <person name="Dehal P."/>
            <person name="Shapiro H."/>
            <person name="Jin Y.S."/>
            <person name="Passoth V."/>
            <person name="Richardson P.M."/>
        </authorList>
    </citation>
    <scope>NUCLEOTIDE SEQUENCE [LARGE SCALE GENOMIC DNA]</scope>
    <source>
        <strain evidence="10">ATCC 58785 / CBS 6054 / NBRC 10063 / NRRL Y-11545</strain>
    </source>
</reference>
<feature type="transmembrane region" description="Helical" evidence="7">
    <location>
        <begin position="203"/>
        <end position="221"/>
    </location>
</feature>
<dbReference type="InterPro" id="IPR036259">
    <property type="entry name" value="MFS_trans_sf"/>
</dbReference>
<feature type="compositionally biased region" description="Basic and acidic residues" evidence="6">
    <location>
        <begin position="557"/>
        <end position="567"/>
    </location>
</feature>
<dbReference type="GO" id="GO:0022857">
    <property type="term" value="F:transmembrane transporter activity"/>
    <property type="evidence" value="ECO:0007669"/>
    <property type="project" value="InterPro"/>
</dbReference>
<dbReference type="GeneID" id="4840338"/>
<feature type="compositionally biased region" description="Basic and acidic residues" evidence="6">
    <location>
        <begin position="578"/>
        <end position="592"/>
    </location>
</feature>
<dbReference type="Gene3D" id="1.20.1720.10">
    <property type="entry name" value="Multidrug resistance protein D"/>
    <property type="match status" value="1"/>
</dbReference>
<feature type="transmembrane region" description="Helical" evidence="7">
    <location>
        <begin position="85"/>
        <end position="104"/>
    </location>
</feature>
<feature type="region of interest" description="Disordered" evidence="6">
    <location>
        <begin position="1"/>
        <end position="22"/>
    </location>
</feature>
<feature type="transmembrane region" description="Helical" evidence="7">
    <location>
        <begin position="523"/>
        <end position="542"/>
    </location>
</feature>
<dbReference type="eggNOG" id="KOG0254">
    <property type="taxonomic scope" value="Eukaryota"/>
</dbReference>
<dbReference type="OMA" id="VWKPEQA"/>
<dbReference type="HOGENOM" id="CLU_000960_22_1_1"/>
<feature type="domain" description="Major facilitator superfamily (MFS) profile" evidence="8">
    <location>
        <begin position="50"/>
        <end position="546"/>
    </location>
</feature>
<evidence type="ECO:0000256" key="6">
    <source>
        <dbReference type="SAM" id="MobiDB-lite"/>
    </source>
</evidence>
<comment type="subcellular location">
    <subcellularLocation>
        <location evidence="1">Membrane</location>
        <topology evidence="1">Multi-pass membrane protein</topology>
    </subcellularLocation>
</comment>
<feature type="transmembrane region" description="Helical" evidence="7">
    <location>
        <begin position="140"/>
        <end position="160"/>
    </location>
</feature>
<dbReference type="PRINTS" id="PR01036">
    <property type="entry name" value="TCRTETB"/>
</dbReference>
<organism evidence="9 10">
    <name type="scientific">Scheffersomyces stipitis (strain ATCC 58785 / CBS 6054 / NBRC 10063 / NRRL Y-11545)</name>
    <name type="common">Yeast</name>
    <name type="synonym">Pichia stipitis</name>
    <dbReference type="NCBI Taxonomy" id="322104"/>
    <lineage>
        <taxon>Eukaryota</taxon>
        <taxon>Fungi</taxon>
        <taxon>Dikarya</taxon>
        <taxon>Ascomycota</taxon>
        <taxon>Saccharomycotina</taxon>
        <taxon>Pichiomycetes</taxon>
        <taxon>Debaryomycetaceae</taxon>
        <taxon>Scheffersomyces</taxon>
    </lineage>
</organism>
<dbReference type="InterPro" id="IPR020846">
    <property type="entry name" value="MFS_dom"/>
</dbReference>
<dbReference type="InParanoid" id="A3LWY8"/>
<dbReference type="GO" id="GO:0005886">
    <property type="term" value="C:plasma membrane"/>
    <property type="evidence" value="ECO:0007669"/>
    <property type="project" value="TreeGrafter"/>
</dbReference>
<evidence type="ECO:0000259" key="8">
    <source>
        <dbReference type="PROSITE" id="PS50850"/>
    </source>
</evidence>
<dbReference type="Pfam" id="PF07690">
    <property type="entry name" value="MFS_1"/>
    <property type="match status" value="1"/>
</dbReference>
<dbReference type="AlphaFoldDB" id="A3LWY8"/>
<dbReference type="EMBL" id="CP000500">
    <property type="protein sequence ID" value="ABN67365.2"/>
    <property type="molecule type" value="Genomic_DNA"/>
</dbReference>
<feature type="transmembrane region" description="Helical" evidence="7">
    <location>
        <begin position="116"/>
        <end position="134"/>
    </location>
</feature>
<feature type="transmembrane region" description="Helical" evidence="7">
    <location>
        <begin position="241"/>
        <end position="261"/>
    </location>
</feature>
<feature type="transmembrane region" description="Helical" evidence="7">
    <location>
        <begin position="309"/>
        <end position="334"/>
    </location>
</feature>
<dbReference type="PANTHER" id="PTHR23501">
    <property type="entry name" value="MAJOR FACILITATOR SUPERFAMILY"/>
    <property type="match status" value="1"/>
</dbReference>
<keyword evidence="5 7" id="KW-0472">Membrane</keyword>
<dbReference type="Proteomes" id="UP000002258">
    <property type="component" value="Chromosome 6"/>
</dbReference>
<protein>
    <submittedName>
        <fullName evidence="9">Multidrug-resistance transporte</fullName>
    </submittedName>
</protein>
<feature type="region of interest" description="Disordered" evidence="6">
    <location>
        <begin position="552"/>
        <end position="607"/>
    </location>
</feature>
<feature type="compositionally biased region" description="Polar residues" evidence="6">
    <location>
        <begin position="593"/>
        <end position="607"/>
    </location>
</feature>
<name>A3LWY8_PICST</name>
<evidence type="ECO:0000256" key="4">
    <source>
        <dbReference type="ARBA" id="ARBA00022989"/>
    </source>
</evidence>
<dbReference type="RefSeq" id="XP_001385394.2">
    <property type="nucleotide sequence ID" value="XM_001385357.1"/>
</dbReference>
<sequence length="607" mass="64861">MSRDSSTEAPQALVEDPEKQSQKKVFIESDAGDGTKREDQYLHGIHLVFCFIAVCLSLFLEALDQTIVATILTTVGNKFDDFDKVGWLASGFLLAMAVCIQPFGKFSIIFGRKYTMVTAIVLFEAGSLMCALAKNMNVLIGGRVLAGIGAAGIQGMVFVIVTEVVPIEKRPIGMAIVSCIFAVASVLGPLIGGAFTSHVSWRWAFYINLPIGGIALAFLLWAFNPPKCTSSIVEELKTFDYFGTFLLISGCVVFLLALTFGGNDFSWHSAAVILCFVLGGLLLIAFIIWNGWFSKNQIIAVELIKIPQVVASIFAISGIFAAFILSMVFLPIYFQVIHGASAMGAGLHLLPMIVAVVLSSICSGVAIQKSKYVKPFSLVAGILGPIGFGLLAILGVDTSFSAQVGLLIIGGVAVGAQMQPAIVSAQISAPKTPGSTIMVTVLLNFSRSLVSALAADLGDVIYASSFKNYFKKAFKATTNTTILSDLQDVDISQLVSNTSLLAHLNPVTQHFVKTQIAKALRNVFYMGIGLAAITFVACFFITNKKLPEMSDGAANAAEKEKEEKTELTSDSNDIQSEAVHEIAEGADFEKKSIQASGDESSTSITRK</sequence>
<feature type="transmembrane region" description="Helical" evidence="7">
    <location>
        <begin position="346"/>
        <end position="367"/>
    </location>
</feature>
<feature type="transmembrane region" description="Helical" evidence="7">
    <location>
        <begin position="267"/>
        <end position="289"/>
    </location>
</feature>
<evidence type="ECO:0000256" key="5">
    <source>
        <dbReference type="ARBA" id="ARBA00023136"/>
    </source>
</evidence>
<dbReference type="Gene3D" id="1.20.1250.20">
    <property type="entry name" value="MFS general substrate transporter like domains"/>
    <property type="match status" value="1"/>
</dbReference>
<keyword evidence="10" id="KW-1185">Reference proteome</keyword>
<evidence type="ECO:0000313" key="10">
    <source>
        <dbReference type="Proteomes" id="UP000002258"/>
    </source>
</evidence>
<evidence type="ECO:0000313" key="9">
    <source>
        <dbReference type="EMBL" id="ABN67365.2"/>
    </source>
</evidence>
<dbReference type="InterPro" id="IPR011701">
    <property type="entry name" value="MFS"/>
</dbReference>
<feature type="transmembrane region" description="Helical" evidence="7">
    <location>
        <begin position="400"/>
        <end position="418"/>
    </location>
</feature>
<accession>A3LWY8</accession>